<dbReference type="KEGG" id="ole:K0B96_04010"/>
<keyword evidence="6" id="KW-1185">Reference proteome</keyword>
<dbReference type="Proteomes" id="UP000825051">
    <property type="component" value="Chromosome"/>
</dbReference>
<evidence type="ECO:0000256" key="1">
    <source>
        <dbReference type="ARBA" id="ARBA00009477"/>
    </source>
</evidence>
<keyword evidence="2" id="KW-0175">Coiled coil</keyword>
<accession>A0A8F9XH01</accession>
<dbReference type="EMBL" id="CP080507">
    <property type="protein sequence ID" value="QYM79792.1"/>
    <property type="molecule type" value="Genomic_DNA"/>
</dbReference>
<feature type="domain" description="Multidrug resistance protein MdtA-like C-terminal permuted SH3" evidence="4">
    <location>
        <begin position="309"/>
        <end position="351"/>
    </location>
</feature>
<dbReference type="Gene3D" id="2.40.50.100">
    <property type="match status" value="1"/>
</dbReference>
<evidence type="ECO:0000259" key="4">
    <source>
        <dbReference type="Pfam" id="PF25967"/>
    </source>
</evidence>
<reference evidence="5" key="1">
    <citation type="submission" date="2021-08" db="EMBL/GenBank/DDBJ databases">
        <title>Genome of a novel bacterium of the phylum Verrucomicrobia, Oleiharenicola sp. KSB-15.</title>
        <authorList>
            <person name="Chung J.-H."/>
            <person name="Ahn J.-H."/>
            <person name="Yoon Y."/>
            <person name="Kim D.-Y."/>
            <person name="An S.-H."/>
            <person name="Park I."/>
            <person name="Yeon J."/>
        </authorList>
    </citation>
    <scope>NUCLEOTIDE SEQUENCE</scope>
    <source>
        <strain evidence="5">KSB-15</strain>
    </source>
</reference>
<gene>
    <name evidence="5" type="ORF">K0B96_04010</name>
</gene>
<dbReference type="PANTHER" id="PTHR30469:SF15">
    <property type="entry name" value="HLYD FAMILY OF SECRETION PROTEINS"/>
    <property type="match status" value="1"/>
</dbReference>
<dbReference type="Pfam" id="PF25954">
    <property type="entry name" value="Beta-barrel_RND_2"/>
    <property type="match status" value="1"/>
</dbReference>
<dbReference type="RefSeq" id="WP_220164097.1">
    <property type="nucleotide sequence ID" value="NZ_CP080507.1"/>
</dbReference>
<dbReference type="Gene3D" id="1.10.287.470">
    <property type="entry name" value="Helix hairpin bin"/>
    <property type="match status" value="1"/>
</dbReference>
<dbReference type="PANTHER" id="PTHR30469">
    <property type="entry name" value="MULTIDRUG RESISTANCE PROTEIN MDTA"/>
    <property type="match status" value="1"/>
</dbReference>
<feature type="coiled-coil region" evidence="2">
    <location>
        <begin position="139"/>
        <end position="184"/>
    </location>
</feature>
<evidence type="ECO:0000259" key="3">
    <source>
        <dbReference type="Pfam" id="PF25954"/>
    </source>
</evidence>
<dbReference type="InterPro" id="IPR058627">
    <property type="entry name" value="MdtA-like_C"/>
</dbReference>
<evidence type="ECO:0000313" key="6">
    <source>
        <dbReference type="Proteomes" id="UP000825051"/>
    </source>
</evidence>
<dbReference type="GO" id="GO:1990281">
    <property type="term" value="C:efflux pump complex"/>
    <property type="evidence" value="ECO:0007669"/>
    <property type="project" value="TreeGrafter"/>
</dbReference>
<sequence length="368" mass="39857">MKKIIVIVVLAAVVAVAAVVLLRPTADVVAVAGGKAVEAVPGSVVVRAEFQMELKSEEAGRIVKSELKPGRHFARGDFVAQLDPTDVKLAIEKTESDYAAAKKRIAVGSSIALELETAKQDLAAAERQLKAGGMAQALLDKQRRDVQQIEQRRALEEVNNKNQLDNFENDLAVKRRQLAKMTITAPADGTISQVLARPGDLIGGGTSIATLISDDRTVEARISEENFAGIKLGQKCYVRFLGYGAYLFDATVAQILPTADPATQRYIVHLDVKIDPAKLVPGITGEVSIVTAEREAKVLVPRRAIFDNTVFVVEDGRVREQSIEVGYTSLNIVEVLKGLQPGDQVIVDMLDQFHPGQRVKVRVLPPAN</sequence>
<evidence type="ECO:0000256" key="2">
    <source>
        <dbReference type="SAM" id="Coils"/>
    </source>
</evidence>
<dbReference type="SUPFAM" id="SSF111369">
    <property type="entry name" value="HlyD-like secretion proteins"/>
    <property type="match status" value="1"/>
</dbReference>
<organism evidence="5 6">
    <name type="scientific">Horticoccus luteus</name>
    <dbReference type="NCBI Taxonomy" id="2862869"/>
    <lineage>
        <taxon>Bacteria</taxon>
        <taxon>Pseudomonadati</taxon>
        <taxon>Verrucomicrobiota</taxon>
        <taxon>Opitutia</taxon>
        <taxon>Opitutales</taxon>
        <taxon>Opitutaceae</taxon>
        <taxon>Horticoccus</taxon>
    </lineage>
</organism>
<dbReference type="Gene3D" id="2.40.30.170">
    <property type="match status" value="1"/>
</dbReference>
<dbReference type="Gene3D" id="2.40.420.20">
    <property type="match status" value="1"/>
</dbReference>
<name>A0A8F9XH01_9BACT</name>
<dbReference type="InterPro" id="IPR058792">
    <property type="entry name" value="Beta-barrel_RND_2"/>
</dbReference>
<dbReference type="GO" id="GO:0015562">
    <property type="term" value="F:efflux transmembrane transporter activity"/>
    <property type="evidence" value="ECO:0007669"/>
    <property type="project" value="TreeGrafter"/>
</dbReference>
<dbReference type="AlphaFoldDB" id="A0A8F9XH01"/>
<protein>
    <submittedName>
        <fullName evidence="5">Efflux RND transporter periplasmic adaptor subunit</fullName>
    </submittedName>
</protein>
<feature type="domain" description="CusB-like beta-barrel" evidence="3">
    <location>
        <begin position="218"/>
        <end position="291"/>
    </location>
</feature>
<dbReference type="Pfam" id="PF25967">
    <property type="entry name" value="RND-MFP_C"/>
    <property type="match status" value="1"/>
</dbReference>
<proteinExistence type="inferred from homology"/>
<comment type="similarity">
    <text evidence="1">Belongs to the membrane fusion protein (MFP) (TC 8.A.1) family.</text>
</comment>
<dbReference type="InterPro" id="IPR006143">
    <property type="entry name" value="RND_pump_MFP"/>
</dbReference>
<evidence type="ECO:0000313" key="5">
    <source>
        <dbReference type="EMBL" id="QYM79792.1"/>
    </source>
</evidence>
<dbReference type="NCBIfam" id="TIGR01730">
    <property type="entry name" value="RND_mfp"/>
    <property type="match status" value="1"/>
</dbReference>